<keyword evidence="1" id="KW-0812">Transmembrane</keyword>
<feature type="transmembrane region" description="Helical" evidence="1">
    <location>
        <begin position="50"/>
        <end position="69"/>
    </location>
</feature>
<feature type="transmembrane region" description="Helical" evidence="1">
    <location>
        <begin position="25"/>
        <end position="43"/>
    </location>
</feature>
<organism evidence="2 3">
    <name type="scientific">Miscanthus lutarioriparius</name>
    <dbReference type="NCBI Taxonomy" id="422564"/>
    <lineage>
        <taxon>Eukaryota</taxon>
        <taxon>Viridiplantae</taxon>
        <taxon>Streptophyta</taxon>
        <taxon>Embryophyta</taxon>
        <taxon>Tracheophyta</taxon>
        <taxon>Spermatophyta</taxon>
        <taxon>Magnoliopsida</taxon>
        <taxon>Liliopsida</taxon>
        <taxon>Poales</taxon>
        <taxon>Poaceae</taxon>
        <taxon>PACMAD clade</taxon>
        <taxon>Panicoideae</taxon>
        <taxon>Andropogonodae</taxon>
        <taxon>Andropogoneae</taxon>
        <taxon>Saccharinae</taxon>
        <taxon>Miscanthus</taxon>
    </lineage>
</organism>
<evidence type="ECO:0000313" key="3">
    <source>
        <dbReference type="Proteomes" id="UP000604825"/>
    </source>
</evidence>
<sequence length="94" mass="9830">MANRAEAAVVAAADREGLQNLFLDAARVLMLFGAVATVGIGTPSADPMQAFLGLLLWLLGVCLLALVVVPAAGRFPHAALPAVAILKYLFTLWN</sequence>
<evidence type="ECO:0000313" key="2">
    <source>
        <dbReference type="EMBL" id="CAD6338694.1"/>
    </source>
</evidence>
<proteinExistence type="predicted"/>
<protein>
    <submittedName>
        <fullName evidence="2">Uncharacterized protein</fullName>
    </submittedName>
</protein>
<name>A0A811S8Z1_9POAL</name>
<dbReference type="EMBL" id="CAJGYO010000019">
    <property type="protein sequence ID" value="CAD6338694.1"/>
    <property type="molecule type" value="Genomic_DNA"/>
</dbReference>
<keyword evidence="1" id="KW-1133">Transmembrane helix</keyword>
<keyword evidence="3" id="KW-1185">Reference proteome</keyword>
<accession>A0A811S8Z1</accession>
<dbReference type="AlphaFoldDB" id="A0A811S8Z1"/>
<evidence type="ECO:0000256" key="1">
    <source>
        <dbReference type="SAM" id="Phobius"/>
    </source>
</evidence>
<dbReference type="OrthoDB" id="10540846at2759"/>
<gene>
    <name evidence="2" type="ORF">NCGR_LOCUS62792</name>
</gene>
<comment type="caution">
    <text evidence="2">The sequence shown here is derived from an EMBL/GenBank/DDBJ whole genome shotgun (WGS) entry which is preliminary data.</text>
</comment>
<keyword evidence="1" id="KW-0472">Membrane</keyword>
<reference evidence="2" key="1">
    <citation type="submission" date="2020-10" db="EMBL/GenBank/DDBJ databases">
        <authorList>
            <person name="Han B."/>
            <person name="Lu T."/>
            <person name="Zhao Q."/>
            <person name="Huang X."/>
            <person name="Zhao Y."/>
        </authorList>
    </citation>
    <scope>NUCLEOTIDE SEQUENCE</scope>
</reference>
<dbReference type="Proteomes" id="UP000604825">
    <property type="component" value="Unassembled WGS sequence"/>
</dbReference>